<dbReference type="EMBL" id="CP002877">
    <property type="protein sequence ID" value="AEI75656.1"/>
    <property type="molecule type" value="Genomic_DNA"/>
</dbReference>
<name>G0ETZ1_CUPNN</name>
<proteinExistence type="predicted"/>
<gene>
    <name evidence="1" type="ordered locus">CNE_1c02890</name>
</gene>
<dbReference type="HOGENOM" id="CLU_149882_0_0_4"/>
<protein>
    <recommendedName>
        <fullName evidence="3">DUF2917 domain-containing protein</fullName>
    </recommendedName>
</protein>
<evidence type="ECO:0000313" key="2">
    <source>
        <dbReference type="Proteomes" id="UP000006798"/>
    </source>
</evidence>
<dbReference type="Proteomes" id="UP000006798">
    <property type="component" value="Chromosome 1"/>
</dbReference>
<dbReference type="KEGG" id="cnc:CNE_1c02890"/>
<dbReference type="InterPro" id="IPR021317">
    <property type="entry name" value="DUF2917"/>
</dbReference>
<reference evidence="1 2" key="1">
    <citation type="journal article" date="2011" name="J. Bacteriol.">
        <title>Complete genome sequence of the type strain Cupriavidus necator N-1.</title>
        <authorList>
            <person name="Poehlein A."/>
            <person name="Kusian B."/>
            <person name="Friedrich B."/>
            <person name="Daniel R."/>
            <person name="Bowien B."/>
        </authorList>
    </citation>
    <scope>NUCLEOTIDE SEQUENCE [LARGE SCALE GENOMIC DNA]</scope>
    <source>
        <strain evidence="2">ATCC 43291 / DSM 13513 / CCUG 52238 / LMG 8453 / N-1</strain>
    </source>
</reference>
<organism evidence="1 2">
    <name type="scientific">Cupriavidus necator (strain ATCC 43291 / DSM 13513 / CCUG 52238 / LMG 8453 / N-1)</name>
    <name type="common">Ralstonia eutropha</name>
    <dbReference type="NCBI Taxonomy" id="1042878"/>
    <lineage>
        <taxon>Bacteria</taxon>
        <taxon>Pseudomonadati</taxon>
        <taxon>Pseudomonadota</taxon>
        <taxon>Betaproteobacteria</taxon>
        <taxon>Burkholderiales</taxon>
        <taxon>Burkholderiaceae</taxon>
        <taxon>Cupriavidus</taxon>
    </lineage>
</organism>
<evidence type="ECO:0008006" key="3">
    <source>
        <dbReference type="Google" id="ProtNLM"/>
    </source>
</evidence>
<evidence type="ECO:0000313" key="1">
    <source>
        <dbReference type="EMBL" id="AEI75656.1"/>
    </source>
</evidence>
<dbReference type="AlphaFoldDB" id="G0ETZ1"/>
<sequence>MRIMEAWRRKAPAPVVIRHPGVGTGPDRRADEECDMRELRTFELDEPGQPVSWRAGYGQTVCAAAGKLWVTVEGNPTDIWLEPGAELPLPEGYRVWLSGDGAGARFALAQVPAPWSLRRLAAWLRAMRHRVEEHSTDAFGECPRIWA</sequence>
<dbReference type="Pfam" id="PF11142">
    <property type="entry name" value="DUF2917"/>
    <property type="match status" value="1"/>
</dbReference>
<accession>G0ETZ1</accession>